<dbReference type="SUPFAM" id="SSF56112">
    <property type="entry name" value="Protein kinase-like (PK-like)"/>
    <property type="match status" value="1"/>
</dbReference>
<evidence type="ECO:0000313" key="1">
    <source>
        <dbReference type="EMBL" id="RIB17169.1"/>
    </source>
</evidence>
<name>A0A397V8C4_9GLOM</name>
<protein>
    <recommendedName>
        <fullName evidence="3">Protein kinase domain-containing protein</fullName>
    </recommendedName>
</protein>
<dbReference type="AlphaFoldDB" id="A0A397V8C4"/>
<sequence>MGHTEEINFEINKHKAFTIEIWKTAIHYYGFGVEEDQNKSYEWIKKYDSGKGGFGSVYSATWLDGIRKVDRDDYNYVRACEPSSIIALETLTSSKENKFDFLKYADNGSLHKYLTKNSSLEPGNMKIRLNGFHLKII</sequence>
<evidence type="ECO:0000313" key="2">
    <source>
        <dbReference type="Proteomes" id="UP000266673"/>
    </source>
</evidence>
<dbReference type="InterPro" id="IPR011009">
    <property type="entry name" value="Kinase-like_dom_sf"/>
</dbReference>
<organism evidence="1 2">
    <name type="scientific">Gigaspora rosea</name>
    <dbReference type="NCBI Taxonomy" id="44941"/>
    <lineage>
        <taxon>Eukaryota</taxon>
        <taxon>Fungi</taxon>
        <taxon>Fungi incertae sedis</taxon>
        <taxon>Mucoromycota</taxon>
        <taxon>Glomeromycotina</taxon>
        <taxon>Glomeromycetes</taxon>
        <taxon>Diversisporales</taxon>
        <taxon>Gigasporaceae</taxon>
        <taxon>Gigaspora</taxon>
    </lineage>
</organism>
<accession>A0A397V8C4</accession>
<dbReference type="Gene3D" id="1.10.510.10">
    <property type="entry name" value="Transferase(Phosphotransferase) domain 1"/>
    <property type="match status" value="1"/>
</dbReference>
<evidence type="ECO:0008006" key="3">
    <source>
        <dbReference type="Google" id="ProtNLM"/>
    </source>
</evidence>
<dbReference type="Proteomes" id="UP000266673">
    <property type="component" value="Unassembled WGS sequence"/>
</dbReference>
<dbReference type="EMBL" id="QKWP01000625">
    <property type="protein sequence ID" value="RIB17169.1"/>
    <property type="molecule type" value="Genomic_DNA"/>
</dbReference>
<reference evidence="1 2" key="1">
    <citation type="submission" date="2018-06" db="EMBL/GenBank/DDBJ databases">
        <title>Comparative genomics reveals the genomic features of Rhizophagus irregularis, R. cerebriforme, R. diaphanum and Gigaspora rosea, and their symbiotic lifestyle signature.</title>
        <authorList>
            <person name="Morin E."/>
            <person name="San Clemente H."/>
            <person name="Chen E.C.H."/>
            <person name="De La Providencia I."/>
            <person name="Hainaut M."/>
            <person name="Kuo A."/>
            <person name="Kohler A."/>
            <person name="Murat C."/>
            <person name="Tang N."/>
            <person name="Roy S."/>
            <person name="Loubradou J."/>
            <person name="Henrissat B."/>
            <person name="Grigoriev I.V."/>
            <person name="Corradi N."/>
            <person name="Roux C."/>
            <person name="Martin F.M."/>
        </authorList>
    </citation>
    <scope>NUCLEOTIDE SEQUENCE [LARGE SCALE GENOMIC DNA]</scope>
    <source>
        <strain evidence="1 2">DAOM 194757</strain>
    </source>
</reference>
<gene>
    <name evidence="1" type="ORF">C2G38_2188048</name>
</gene>
<comment type="caution">
    <text evidence="1">The sequence shown here is derived from an EMBL/GenBank/DDBJ whole genome shotgun (WGS) entry which is preliminary data.</text>
</comment>
<keyword evidence="2" id="KW-1185">Reference proteome</keyword>
<proteinExistence type="predicted"/>